<name>M6FMM6_9LEPT</name>
<evidence type="ECO:0000313" key="1">
    <source>
        <dbReference type="EMBL" id="EMM74008.1"/>
    </source>
</evidence>
<sequence length="37" mass="4352">MFDFCFLEMWKMRVTQTKTNPVLIADQVASWVLSCVL</sequence>
<organism evidence="1 2">
    <name type="scientific">Leptospira weilii str. 2006001855</name>
    <dbReference type="NCBI Taxonomy" id="996804"/>
    <lineage>
        <taxon>Bacteria</taxon>
        <taxon>Pseudomonadati</taxon>
        <taxon>Spirochaetota</taxon>
        <taxon>Spirochaetia</taxon>
        <taxon>Leptospirales</taxon>
        <taxon>Leptospiraceae</taxon>
        <taxon>Leptospira</taxon>
    </lineage>
</organism>
<reference evidence="1 2" key="1">
    <citation type="submission" date="2013-01" db="EMBL/GenBank/DDBJ databases">
        <authorList>
            <person name="Harkins D.M."/>
            <person name="Durkin A.S."/>
            <person name="Brinkac L.M."/>
            <person name="Haft D.H."/>
            <person name="Selengut J.D."/>
            <person name="Sanka R."/>
            <person name="DePew J."/>
            <person name="Purushe J."/>
            <person name="Hospenthal D.R."/>
            <person name="Murray C.K."/>
            <person name="Pimentel G."/>
            <person name="Wasfy M."/>
            <person name="Vinetz J.M."/>
            <person name="Sutton G.G."/>
            <person name="Nierman W.C."/>
            <person name="Fouts D.E."/>
        </authorList>
    </citation>
    <scope>NUCLEOTIDE SEQUENCE [LARGE SCALE GENOMIC DNA]</scope>
    <source>
        <strain evidence="1 2">2006001855</strain>
    </source>
</reference>
<dbReference type="EMBL" id="AFJM02000022">
    <property type="protein sequence ID" value="EMM74008.1"/>
    <property type="molecule type" value="Genomic_DNA"/>
</dbReference>
<protein>
    <submittedName>
        <fullName evidence="1">Uncharacterized protein</fullName>
    </submittedName>
</protein>
<gene>
    <name evidence="1" type="ORF">LEP1GSC038_2173</name>
</gene>
<dbReference type="AlphaFoldDB" id="M6FMM6"/>
<comment type="caution">
    <text evidence="1">The sequence shown here is derived from an EMBL/GenBank/DDBJ whole genome shotgun (WGS) entry which is preliminary data.</text>
</comment>
<proteinExistence type="predicted"/>
<evidence type="ECO:0000313" key="2">
    <source>
        <dbReference type="Proteomes" id="UP000012101"/>
    </source>
</evidence>
<accession>M6FMM6</accession>
<dbReference type="Proteomes" id="UP000012101">
    <property type="component" value="Unassembled WGS sequence"/>
</dbReference>